<evidence type="ECO:0000259" key="2">
    <source>
        <dbReference type="PROSITE" id="PS50106"/>
    </source>
</evidence>
<dbReference type="InterPro" id="IPR041489">
    <property type="entry name" value="PDZ_6"/>
</dbReference>
<dbReference type="InterPro" id="IPR021109">
    <property type="entry name" value="Peptidase_aspartic_dom_sf"/>
</dbReference>
<organism evidence="3 4">
    <name type="scientific">Dyella tabacisoli</name>
    <dbReference type="NCBI Taxonomy" id="2282381"/>
    <lineage>
        <taxon>Bacteria</taxon>
        <taxon>Pseudomonadati</taxon>
        <taxon>Pseudomonadota</taxon>
        <taxon>Gammaproteobacteria</taxon>
        <taxon>Lysobacterales</taxon>
        <taxon>Rhodanobacteraceae</taxon>
        <taxon>Dyella</taxon>
    </lineage>
</organism>
<dbReference type="CDD" id="cd05483">
    <property type="entry name" value="retropepsin_like_bacteria"/>
    <property type="match status" value="1"/>
</dbReference>
<dbReference type="Proteomes" id="UP000253782">
    <property type="component" value="Unassembled WGS sequence"/>
</dbReference>
<dbReference type="SUPFAM" id="SSF50156">
    <property type="entry name" value="PDZ domain-like"/>
    <property type="match status" value="1"/>
</dbReference>
<reference evidence="3 4" key="1">
    <citation type="submission" date="2018-07" db="EMBL/GenBank/DDBJ databases">
        <title>Dyella tabacisoli L4-6T, whole genome shotgun sequence.</title>
        <authorList>
            <person name="Zhou X.-K."/>
            <person name="Li W.-J."/>
            <person name="Duan Y.-Q."/>
        </authorList>
    </citation>
    <scope>NUCLEOTIDE SEQUENCE [LARGE SCALE GENOMIC DNA]</scope>
    <source>
        <strain evidence="3 4">L4-6</strain>
    </source>
</reference>
<dbReference type="InterPro" id="IPR036034">
    <property type="entry name" value="PDZ_sf"/>
</dbReference>
<dbReference type="AlphaFoldDB" id="A0A369UJR9"/>
<dbReference type="InterPro" id="IPR034122">
    <property type="entry name" value="Retropepsin-like_bacterial"/>
</dbReference>
<dbReference type="InterPro" id="IPR001478">
    <property type="entry name" value="PDZ"/>
</dbReference>
<sequence>MHTISRSLSCLLLAALPAFATASTTDTTALLREVRQAYGGDSWIHVGGLVVEGKETADGLIGESHKAVDLRNGYYSASSRNPVFAGADGFDAQGRWHQDISGLIHPLDSDEAKTVAISENWLGRFGFLHSQSASFRPLADGEENGHRYTRLEATPKGGRAVTLWIDPTTHRLDRAVWQSSFLTQTQRYSDYRTVNGLLLPFRINSSSATVIGTADGDSVESIDRYRLLPDAPVDALQRPDGKVRDVTMANGAPQATTPMHLEGGTLLIEVSINGKGPLPFILDTGGHAILTTDAAKKLGFQTQGSGTSTGSGPGSMSTAYTKVEHLTIGAADIRDQTFLVMPYPYEFYQRGEGREPIAGILGLEIFERFAVTFDYDRQQLILQPYDRGEAPAAAKGDVLPLRFTDDMPLTDMALDGHRGIFGVDTGNSGLLLTFPQWAERNGIADRYAQGAPIPTGGVGGMFTAHIAHARSVQLGEQKLDNVVAMLTRFDAGATGNPSEAGNLGQDLLARFNVHFDYRRQHMVLMPRAAVPAWHYAMAGYRASKKQDQPDRYQVGWVMPDGPAAKAGLKKDDVIVAVNGKPAAALGFDDLRELSMNRPEGTPLKLSLADGRALDMNLHDVAPK</sequence>
<feature type="domain" description="PDZ" evidence="2">
    <location>
        <begin position="522"/>
        <end position="609"/>
    </location>
</feature>
<feature type="signal peptide" evidence="1">
    <location>
        <begin position="1"/>
        <end position="20"/>
    </location>
</feature>
<name>A0A369UJR9_9GAMM</name>
<dbReference type="EMBL" id="QQAH01000015">
    <property type="protein sequence ID" value="RDD80767.1"/>
    <property type="molecule type" value="Genomic_DNA"/>
</dbReference>
<dbReference type="Pfam" id="PF17820">
    <property type="entry name" value="PDZ_6"/>
    <property type="match status" value="1"/>
</dbReference>
<dbReference type="Gene3D" id="2.40.70.10">
    <property type="entry name" value="Acid Proteases"/>
    <property type="match status" value="2"/>
</dbReference>
<keyword evidence="4" id="KW-1185">Reference proteome</keyword>
<protein>
    <submittedName>
        <fullName evidence="3">PDZ domain-containing protein</fullName>
    </submittedName>
</protein>
<accession>A0A369UJR9</accession>
<gene>
    <name evidence="3" type="ORF">DVJ77_16175</name>
</gene>
<feature type="chain" id="PRO_5017010847" evidence="1">
    <location>
        <begin position="21"/>
        <end position="623"/>
    </location>
</feature>
<dbReference type="Pfam" id="PF13650">
    <property type="entry name" value="Asp_protease_2"/>
    <property type="match status" value="2"/>
</dbReference>
<dbReference type="PROSITE" id="PS50106">
    <property type="entry name" value="PDZ"/>
    <property type="match status" value="1"/>
</dbReference>
<dbReference type="OrthoDB" id="198130at2"/>
<dbReference type="RefSeq" id="WP_114846549.1">
    <property type="nucleotide sequence ID" value="NZ_JBHSPE010000002.1"/>
</dbReference>
<comment type="caution">
    <text evidence="3">The sequence shown here is derived from an EMBL/GenBank/DDBJ whole genome shotgun (WGS) entry which is preliminary data.</text>
</comment>
<dbReference type="Gene3D" id="2.30.42.10">
    <property type="match status" value="1"/>
</dbReference>
<proteinExistence type="predicted"/>
<evidence type="ECO:0000256" key="1">
    <source>
        <dbReference type="SAM" id="SignalP"/>
    </source>
</evidence>
<evidence type="ECO:0000313" key="3">
    <source>
        <dbReference type="EMBL" id="RDD80767.1"/>
    </source>
</evidence>
<keyword evidence="1" id="KW-0732">Signal</keyword>
<dbReference type="SMART" id="SM00228">
    <property type="entry name" value="PDZ"/>
    <property type="match status" value="1"/>
</dbReference>
<evidence type="ECO:0000313" key="4">
    <source>
        <dbReference type="Proteomes" id="UP000253782"/>
    </source>
</evidence>